<feature type="region of interest" description="Disordered" evidence="1">
    <location>
        <begin position="329"/>
        <end position="399"/>
    </location>
</feature>
<feature type="compositionally biased region" description="Basic and acidic residues" evidence="1">
    <location>
        <begin position="212"/>
        <end position="226"/>
    </location>
</feature>
<name>A0ABQ5RV89_9CHLO</name>
<dbReference type="Proteomes" id="UP001165090">
    <property type="component" value="Unassembled WGS sequence"/>
</dbReference>
<accession>A0ABQ5RV89</accession>
<feature type="compositionally biased region" description="Polar residues" evidence="1">
    <location>
        <begin position="329"/>
        <end position="340"/>
    </location>
</feature>
<feature type="compositionally biased region" description="Gly residues" evidence="1">
    <location>
        <begin position="375"/>
        <end position="395"/>
    </location>
</feature>
<feature type="region of interest" description="Disordered" evidence="1">
    <location>
        <begin position="196"/>
        <end position="243"/>
    </location>
</feature>
<protein>
    <recommendedName>
        <fullName evidence="4">Transmembrane protein</fullName>
    </recommendedName>
</protein>
<gene>
    <name evidence="2" type="ORF">VaNZ11_003938</name>
</gene>
<reference evidence="2 3" key="1">
    <citation type="journal article" date="2023" name="IScience">
        <title>Expanded male sex-determining region conserved during the evolution of homothallism in the green alga Volvox.</title>
        <authorList>
            <person name="Yamamoto K."/>
            <person name="Matsuzaki R."/>
            <person name="Mahakham W."/>
            <person name="Heman W."/>
            <person name="Sekimoto H."/>
            <person name="Kawachi M."/>
            <person name="Minakuchi Y."/>
            <person name="Toyoda A."/>
            <person name="Nozaki H."/>
        </authorList>
    </citation>
    <scope>NUCLEOTIDE SEQUENCE [LARGE SCALE GENOMIC DNA]</scope>
    <source>
        <strain evidence="2 3">NIES-4468</strain>
    </source>
</reference>
<evidence type="ECO:0000313" key="3">
    <source>
        <dbReference type="Proteomes" id="UP001165090"/>
    </source>
</evidence>
<feature type="region of interest" description="Disordered" evidence="1">
    <location>
        <begin position="279"/>
        <end position="313"/>
    </location>
</feature>
<evidence type="ECO:0008006" key="4">
    <source>
        <dbReference type="Google" id="ProtNLM"/>
    </source>
</evidence>
<proteinExistence type="predicted"/>
<organism evidence="2 3">
    <name type="scientific">Volvox africanus</name>
    <dbReference type="NCBI Taxonomy" id="51714"/>
    <lineage>
        <taxon>Eukaryota</taxon>
        <taxon>Viridiplantae</taxon>
        <taxon>Chlorophyta</taxon>
        <taxon>core chlorophytes</taxon>
        <taxon>Chlorophyceae</taxon>
        <taxon>CS clade</taxon>
        <taxon>Chlamydomonadales</taxon>
        <taxon>Volvocaceae</taxon>
        <taxon>Volvox</taxon>
    </lineage>
</organism>
<evidence type="ECO:0000313" key="2">
    <source>
        <dbReference type="EMBL" id="GLI61547.1"/>
    </source>
</evidence>
<dbReference type="EMBL" id="BSDZ01000010">
    <property type="protein sequence ID" value="GLI61547.1"/>
    <property type="molecule type" value="Genomic_DNA"/>
</dbReference>
<sequence length="736" mass="78993">MLTGTQPKVRHGRSRPVLSTLILGLVAHSFFSGISALLQHPDEAAAGIPPWLRGLLVSPSKAAWPNLDVHDSLSALTTSFPIWLAETFQVGSGFSVADKGGGASAIGSAMPTGPSPLLRELNSLENIRSAQQLEDAVVAFLTDIAVQVEDKRAAGAVEGNFAANDATHGAAGRVLATMLDIRQRLDSELQQLTAILGRWDPETGQEAGGGGDVDRSDGGEATERQQSDNGAAARNTGRHEAGHAVDRTPLGSLQNALGHLLADGLAGWLQHAATHPLPFGNSTRAGGGRGGEEVRAAAVNSPSPADAGPGPHEVDAEIQERPLVGSNTSADRSFAAQGNTDDLHGPTGLSRASETRARGERVSVAVGRRRLQQGTDGGSGSSNRGDGGGGGGGGSSTWVETNGIQGFDWRTMRPVRDAIADAALNNQKSRTRATERLLQLYHIIQRDILDGNVPFTGGRVQRWCENQPYAFTPRIPNALPEEYVGPSFYITRTTGNCVLRPDITALGINTWTQLYERLACLSPSLQYLLLPAVYRGAADQPESFQCPQCVPVQRFGRELDISFFPNEPRTIKFPDKRAFLAAMKSNMTTLVLTRATAREATAWMLRNLRRYLKGLRRSTVVAGVVRQAEIGEFLRAATELVAAVADPLRHGGGVAGWRDGDSLAEIVKDILRHPETSRHRHAGRVLEYMEAVPFTAWRLPPPAVGPLAEAEALALTVRRHARKHHRELERLLLLLL</sequence>
<comment type="caution">
    <text evidence="2">The sequence shown here is derived from an EMBL/GenBank/DDBJ whole genome shotgun (WGS) entry which is preliminary data.</text>
</comment>
<evidence type="ECO:0000256" key="1">
    <source>
        <dbReference type="SAM" id="MobiDB-lite"/>
    </source>
</evidence>
<keyword evidence="3" id="KW-1185">Reference proteome</keyword>